<feature type="region of interest" description="Disordered" evidence="1">
    <location>
        <begin position="1"/>
        <end position="20"/>
    </location>
</feature>
<reference evidence="3" key="1">
    <citation type="journal article" date="2021" name="Science">
        <title>Hunting the eagle killer: A cyanobacterial neurotoxin causes vacuolar myelinopathy.</title>
        <authorList>
            <person name="Breinlinger S."/>
            <person name="Phillips T.J."/>
            <person name="Haram B.N."/>
            <person name="Mares J."/>
            <person name="Martinez Yerena J.A."/>
            <person name="Hrouzek P."/>
            <person name="Sobotka R."/>
            <person name="Henderson W.M."/>
            <person name="Schmieder P."/>
            <person name="Williams S.M."/>
            <person name="Lauderdale J.D."/>
            <person name="Wilde H.D."/>
            <person name="Gerrin W."/>
            <person name="Kust A."/>
            <person name="Washington J.W."/>
            <person name="Wagner C."/>
            <person name="Geier B."/>
            <person name="Liebeke M."/>
            <person name="Enke H."/>
            <person name="Niedermeyer T.H.J."/>
            <person name="Wilde S.B."/>
        </authorList>
    </citation>
    <scope>NUCLEOTIDE SEQUENCE [LARGE SCALE GENOMIC DNA]</scope>
    <source>
        <strain evidence="3">Thurmond2011</strain>
    </source>
</reference>
<evidence type="ECO:0000313" key="2">
    <source>
        <dbReference type="EMBL" id="MDR9894752.1"/>
    </source>
</evidence>
<gene>
    <name evidence="2" type="ORF">G7B40_009245</name>
</gene>
<sequence>MARNVSYKIGDRPFPPPLAIAQPDHLPYHVKVSDRSNLQFRTHPTT</sequence>
<name>A0AAP5M8I1_9CYAN</name>
<dbReference type="EMBL" id="JAALHA020000003">
    <property type="protein sequence ID" value="MDR9894752.1"/>
    <property type="molecule type" value="Genomic_DNA"/>
</dbReference>
<dbReference type="AlphaFoldDB" id="A0AAP5M8I1"/>
<accession>A0AAP5M8I1</accession>
<protein>
    <submittedName>
        <fullName evidence="2">Uncharacterized protein</fullName>
    </submittedName>
</protein>
<organism evidence="2 3">
    <name type="scientific">Aetokthonos hydrillicola Thurmond2011</name>
    <dbReference type="NCBI Taxonomy" id="2712845"/>
    <lineage>
        <taxon>Bacteria</taxon>
        <taxon>Bacillati</taxon>
        <taxon>Cyanobacteriota</taxon>
        <taxon>Cyanophyceae</taxon>
        <taxon>Nostocales</taxon>
        <taxon>Hapalosiphonaceae</taxon>
        <taxon>Aetokthonos</taxon>
    </lineage>
</organism>
<dbReference type="Proteomes" id="UP000667802">
    <property type="component" value="Unassembled WGS sequence"/>
</dbReference>
<comment type="caution">
    <text evidence="2">The sequence shown here is derived from an EMBL/GenBank/DDBJ whole genome shotgun (WGS) entry which is preliminary data.</text>
</comment>
<proteinExistence type="predicted"/>
<keyword evidence="3" id="KW-1185">Reference proteome</keyword>
<evidence type="ECO:0000256" key="1">
    <source>
        <dbReference type="SAM" id="MobiDB-lite"/>
    </source>
</evidence>
<evidence type="ECO:0000313" key="3">
    <source>
        <dbReference type="Proteomes" id="UP000667802"/>
    </source>
</evidence>